<feature type="transmembrane region" description="Helical" evidence="1">
    <location>
        <begin position="35"/>
        <end position="59"/>
    </location>
</feature>
<gene>
    <name evidence="2" type="ORF">EVOR1521_LOCUS25730</name>
</gene>
<proteinExistence type="predicted"/>
<dbReference type="InterPro" id="IPR008537">
    <property type="entry name" value="DUF819"/>
</dbReference>
<organism evidence="2 3">
    <name type="scientific">Effrenium voratum</name>
    <dbReference type="NCBI Taxonomy" id="2562239"/>
    <lineage>
        <taxon>Eukaryota</taxon>
        <taxon>Sar</taxon>
        <taxon>Alveolata</taxon>
        <taxon>Dinophyceae</taxon>
        <taxon>Suessiales</taxon>
        <taxon>Symbiodiniaceae</taxon>
        <taxon>Effrenium</taxon>
    </lineage>
</organism>
<feature type="transmembrane region" description="Helical" evidence="1">
    <location>
        <begin position="205"/>
        <end position="228"/>
    </location>
</feature>
<feature type="transmembrane region" description="Helical" evidence="1">
    <location>
        <begin position="127"/>
        <end position="151"/>
    </location>
</feature>
<feature type="transmembrane region" description="Helical" evidence="1">
    <location>
        <begin position="409"/>
        <end position="432"/>
    </location>
</feature>
<evidence type="ECO:0000313" key="3">
    <source>
        <dbReference type="Proteomes" id="UP001178507"/>
    </source>
</evidence>
<keyword evidence="1" id="KW-0812">Transmembrane</keyword>
<evidence type="ECO:0008006" key="4">
    <source>
        <dbReference type="Google" id="ProtNLM"/>
    </source>
</evidence>
<name>A0AA36JDE4_9DINO</name>
<feature type="transmembrane region" description="Helical" evidence="1">
    <location>
        <begin position="348"/>
        <end position="370"/>
    </location>
</feature>
<dbReference type="Pfam" id="PF05684">
    <property type="entry name" value="DUF819"/>
    <property type="match status" value="1"/>
</dbReference>
<keyword evidence="1" id="KW-1133">Transmembrane helix</keyword>
<dbReference type="PANTHER" id="PTHR34289:SF8">
    <property type="entry name" value="DUF819 DOMAIN-CONTAINING PROTEIN"/>
    <property type="match status" value="1"/>
</dbReference>
<protein>
    <recommendedName>
        <fullName evidence="4">DUF819 domain-containing protein</fullName>
    </recommendedName>
</protein>
<dbReference type="PANTHER" id="PTHR34289">
    <property type="entry name" value="PROTEIN, PUTATIVE (DUF819)-RELATED"/>
    <property type="match status" value="1"/>
</dbReference>
<comment type="caution">
    <text evidence="2">The sequence shown here is derived from an EMBL/GenBank/DDBJ whole genome shotgun (WGS) entry which is preliminary data.</text>
</comment>
<reference evidence="2" key="1">
    <citation type="submission" date="2023-08" db="EMBL/GenBank/DDBJ databases">
        <authorList>
            <person name="Chen Y."/>
            <person name="Shah S."/>
            <person name="Dougan E. K."/>
            <person name="Thang M."/>
            <person name="Chan C."/>
        </authorList>
    </citation>
    <scope>NUCLEOTIDE SEQUENCE</scope>
</reference>
<keyword evidence="1" id="KW-0472">Membrane</keyword>
<evidence type="ECO:0000256" key="1">
    <source>
        <dbReference type="SAM" id="Phobius"/>
    </source>
</evidence>
<sequence length="437" mass="44135">MQLGHGRLTLATNWPLVAPRRGVRRGWPPAQPVRAFAIAAPAAYSAWVSASVGLGAWAALALERTALGRKVTSPLLSFFFGWALKALGLLRDAQSAERLASSLLPAALPLMVLSAQTAEGGSSGNEIWSVLGAFAVCTLASCGAAVAAFALSHAGNAGWAPVAGLAALSAPTAAKICGALAATYIGGSANLAEVAWSSGLAQDQRLLGCLAAADVVLMGIYFAGLTMVANWAAPAQSPTPASVDTAPASRAKQLGWPERLAVQSFLALLALAIAQASNTLGARVFRFPGAGSALSVALAAACAWVLRRKRREWSVCGSASYVAQLFLGCFYTTLGVGASGGFHDAGGIFLLSGVVLLGHVVLAALGAAALNAARPRLVRLPVLLVASNAAVGGPSTAATFAESIGQPRLVIPAALSGTVGYAIGSPIAYALIRSFSS</sequence>
<evidence type="ECO:0000313" key="2">
    <source>
        <dbReference type="EMBL" id="CAJ1402958.1"/>
    </source>
</evidence>
<dbReference type="EMBL" id="CAUJNA010003474">
    <property type="protein sequence ID" value="CAJ1402958.1"/>
    <property type="molecule type" value="Genomic_DNA"/>
</dbReference>
<feature type="transmembrane region" description="Helical" evidence="1">
    <location>
        <begin position="163"/>
        <end position="185"/>
    </location>
</feature>
<keyword evidence="3" id="KW-1185">Reference proteome</keyword>
<feature type="transmembrane region" description="Helical" evidence="1">
    <location>
        <begin position="318"/>
        <end position="342"/>
    </location>
</feature>
<dbReference type="AlphaFoldDB" id="A0AA36JDE4"/>
<feature type="transmembrane region" description="Helical" evidence="1">
    <location>
        <begin position="377"/>
        <end position="397"/>
    </location>
</feature>
<dbReference type="Proteomes" id="UP001178507">
    <property type="component" value="Unassembled WGS sequence"/>
</dbReference>
<feature type="transmembrane region" description="Helical" evidence="1">
    <location>
        <begin position="284"/>
        <end position="306"/>
    </location>
</feature>
<accession>A0AA36JDE4</accession>